<name>A0A5J6T717_9CAUD</name>
<dbReference type="EMBL" id="MN176220">
    <property type="protein sequence ID" value="QFG05180.1"/>
    <property type="molecule type" value="Genomic_DNA"/>
</dbReference>
<reference evidence="1 2" key="1">
    <citation type="submission" date="2019-07" db="EMBL/GenBank/DDBJ databases">
        <authorList>
            <person name="Loney R.E."/>
            <person name="Krukonis G.P."/>
            <person name="Delesalle V.A."/>
        </authorList>
    </citation>
    <scope>NUCLEOTIDE SEQUENCE [LARGE SCALE GENOMIC DNA]</scope>
</reference>
<accession>A0A5J6T717</accession>
<organism evidence="1 2">
    <name type="scientific">Bacillus phage 019DV002</name>
    <dbReference type="NCBI Taxonomy" id="2601653"/>
    <lineage>
        <taxon>Viruses</taxon>
        <taxon>Duplodnaviria</taxon>
        <taxon>Heunggongvirae</taxon>
        <taxon>Uroviricota</taxon>
        <taxon>Caudoviricetes</taxon>
        <taxon>Ehrlichviridae</taxon>
        <taxon>Gettysburgvirus</taxon>
        <taxon>Gettysburgvirus gv019DV002</taxon>
    </lineage>
</organism>
<dbReference type="Proteomes" id="UP000325508">
    <property type="component" value="Segment"/>
</dbReference>
<protein>
    <submittedName>
        <fullName evidence="1">Uncharacterized protein</fullName>
    </submittedName>
</protein>
<evidence type="ECO:0000313" key="2">
    <source>
        <dbReference type="Proteomes" id="UP000325508"/>
    </source>
</evidence>
<proteinExistence type="predicted"/>
<gene>
    <name evidence="1" type="primary">37</name>
    <name evidence="1" type="ORF">019DV002_37</name>
</gene>
<evidence type="ECO:0000313" key="1">
    <source>
        <dbReference type="EMBL" id="QFG05180.1"/>
    </source>
</evidence>
<sequence length="114" mass="13320">MSQVEELASYYYEVAPSSSLSYEEVKEDMTRLIQEHDFDAIYFSINYMSKFHNSELLNVLPSEWNWLEIYKYYVIASLKRSTEKGVVEYDSKNTSGADHKSAWFGKGVNSDLFE</sequence>
<keyword evidence="2" id="KW-1185">Reference proteome</keyword>